<feature type="non-terminal residue" evidence="1">
    <location>
        <position position="1"/>
    </location>
</feature>
<comment type="caution">
    <text evidence="1">The sequence shown here is derived from an EMBL/GenBank/DDBJ whole genome shotgun (WGS) entry which is preliminary data.</text>
</comment>
<sequence length="118" mass="13235">STRSSIQDLHTTQHPPEEDVCCNGILGYASDNMSLNFPCQNRPCCNSSDTVAVVAIDFAMGFKFQCMPRRSIQPLCYETGTEVRTTNQDPDFIPRTCCQGLKFKVVVNQWYAAMVIKC</sequence>
<dbReference type="Proteomes" id="UP000678393">
    <property type="component" value="Unassembled WGS sequence"/>
</dbReference>
<reference evidence="1" key="1">
    <citation type="submission" date="2021-04" db="EMBL/GenBank/DDBJ databases">
        <authorList>
            <consortium name="Molecular Ecology Group"/>
        </authorList>
    </citation>
    <scope>NUCLEOTIDE SEQUENCE</scope>
</reference>
<accession>A0A8S3ZPB2</accession>
<evidence type="ECO:0000313" key="2">
    <source>
        <dbReference type="Proteomes" id="UP000678393"/>
    </source>
</evidence>
<dbReference type="OrthoDB" id="6088898at2759"/>
<protein>
    <submittedName>
        <fullName evidence="1">Uncharacterized protein</fullName>
    </submittedName>
</protein>
<proteinExistence type="predicted"/>
<evidence type="ECO:0000313" key="1">
    <source>
        <dbReference type="EMBL" id="CAG5131229.1"/>
    </source>
</evidence>
<name>A0A8S3ZPB2_9EUPU</name>
<gene>
    <name evidence="1" type="ORF">CUNI_LOCUS16787</name>
</gene>
<dbReference type="AlphaFoldDB" id="A0A8S3ZPB2"/>
<feature type="non-terminal residue" evidence="1">
    <location>
        <position position="118"/>
    </location>
</feature>
<organism evidence="1 2">
    <name type="scientific">Candidula unifasciata</name>
    <dbReference type="NCBI Taxonomy" id="100452"/>
    <lineage>
        <taxon>Eukaryota</taxon>
        <taxon>Metazoa</taxon>
        <taxon>Spiralia</taxon>
        <taxon>Lophotrochozoa</taxon>
        <taxon>Mollusca</taxon>
        <taxon>Gastropoda</taxon>
        <taxon>Heterobranchia</taxon>
        <taxon>Euthyneura</taxon>
        <taxon>Panpulmonata</taxon>
        <taxon>Eupulmonata</taxon>
        <taxon>Stylommatophora</taxon>
        <taxon>Helicina</taxon>
        <taxon>Helicoidea</taxon>
        <taxon>Geomitridae</taxon>
        <taxon>Candidula</taxon>
    </lineage>
</organism>
<dbReference type="EMBL" id="CAJHNH020004545">
    <property type="protein sequence ID" value="CAG5131229.1"/>
    <property type="molecule type" value="Genomic_DNA"/>
</dbReference>
<keyword evidence="2" id="KW-1185">Reference proteome</keyword>